<dbReference type="GO" id="GO:0016301">
    <property type="term" value="F:kinase activity"/>
    <property type="evidence" value="ECO:0007669"/>
    <property type="project" value="UniProtKB-KW"/>
</dbReference>
<gene>
    <name evidence="2" type="ORF">C2845_PM01G07340</name>
</gene>
<feature type="compositionally biased region" description="Low complexity" evidence="1">
    <location>
        <begin position="67"/>
        <end position="81"/>
    </location>
</feature>
<proteinExistence type="predicted"/>
<reference evidence="3" key="1">
    <citation type="journal article" date="2019" name="Nat. Commun.">
        <title>The genome of broomcorn millet.</title>
        <authorList>
            <person name="Zou C."/>
            <person name="Miki D."/>
            <person name="Li D."/>
            <person name="Tang Q."/>
            <person name="Xiao L."/>
            <person name="Rajput S."/>
            <person name="Deng P."/>
            <person name="Jia W."/>
            <person name="Huang R."/>
            <person name="Zhang M."/>
            <person name="Sun Y."/>
            <person name="Hu J."/>
            <person name="Fu X."/>
            <person name="Schnable P.S."/>
            <person name="Li F."/>
            <person name="Zhang H."/>
            <person name="Feng B."/>
            <person name="Zhu X."/>
            <person name="Liu R."/>
            <person name="Schnable J.C."/>
            <person name="Zhu J.-K."/>
            <person name="Zhang H."/>
        </authorList>
    </citation>
    <scope>NUCLEOTIDE SEQUENCE [LARGE SCALE GENOMIC DNA]</scope>
</reference>
<keyword evidence="3" id="KW-1185">Reference proteome</keyword>
<feature type="region of interest" description="Disordered" evidence="1">
    <location>
        <begin position="60"/>
        <end position="87"/>
    </location>
</feature>
<sequence length="87" mass="8943">MCKLSIRVFAIHSPSSSPGDGLTVLSAAAQDVAGGCRGSRRASAWYAGCFLSYADTKASSAREDASRTGSTRTTAATARPRCWGPGS</sequence>
<accession>A0A3L6TXU3</accession>
<dbReference type="Proteomes" id="UP000275267">
    <property type="component" value="Unassembled WGS sequence"/>
</dbReference>
<comment type="caution">
    <text evidence="2">The sequence shown here is derived from an EMBL/GenBank/DDBJ whole genome shotgun (WGS) entry which is preliminary data.</text>
</comment>
<name>A0A3L6TXU3_PANMI</name>
<dbReference type="AlphaFoldDB" id="A0A3L6TXU3"/>
<evidence type="ECO:0000313" key="3">
    <source>
        <dbReference type="Proteomes" id="UP000275267"/>
    </source>
</evidence>
<evidence type="ECO:0000313" key="2">
    <source>
        <dbReference type="EMBL" id="RLN43334.1"/>
    </source>
</evidence>
<dbReference type="OrthoDB" id="676790at2759"/>
<dbReference type="EMBL" id="PQIB02000001">
    <property type="protein sequence ID" value="RLN43334.1"/>
    <property type="molecule type" value="Genomic_DNA"/>
</dbReference>
<dbReference type="STRING" id="4540.A0A3L6TXU3"/>
<organism evidence="2 3">
    <name type="scientific">Panicum miliaceum</name>
    <name type="common">Proso millet</name>
    <name type="synonym">Broomcorn millet</name>
    <dbReference type="NCBI Taxonomy" id="4540"/>
    <lineage>
        <taxon>Eukaryota</taxon>
        <taxon>Viridiplantae</taxon>
        <taxon>Streptophyta</taxon>
        <taxon>Embryophyta</taxon>
        <taxon>Tracheophyta</taxon>
        <taxon>Spermatophyta</taxon>
        <taxon>Magnoliopsida</taxon>
        <taxon>Liliopsida</taxon>
        <taxon>Poales</taxon>
        <taxon>Poaceae</taxon>
        <taxon>PACMAD clade</taxon>
        <taxon>Panicoideae</taxon>
        <taxon>Panicodae</taxon>
        <taxon>Paniceae</taxon>
        <taxon>Panicinae</taxon>
        <taxon>Panicum</taxon>
        <taxon>Panicum sect. Panicum</taxon>
    </lineage>
</organism>
<evidence type="ECO:0000256" key="1">
    <source>
        <dbReference type="SAM" id="MobiDB-lite"/>
    </source>
</evidence>
<protein>
    <submittedName>
        <fullName evidence="2">Cysteine-rich receptor-like protein kinase 15</fullName>
    </submittedName>
</protein>